<organism evidence="1">
    <name type="scientific">uncultured spirochete</name>
    <dbReference type="NCBI Taxonomy" id="156406"/>
    <lineage>
        <taxon>Bacteria</taxon>
        <taxon>Pseudomonadati</taxon>
        <taxon>Spirochaetota</taxon>
        <taxon>Spirochaetia</taxon>
        <taxon>Spirochaetales</taxon>
        <taxon>environmental samples</taxon>
    </lineage>
</organism>
<dbReference type="EMBL" id="FWDO01000008">
    <property type="protein sequence ID" value="SLM19995.1"/>
    <property type="molecule type" value="Genomic_DNA"/>
</dbReference>
<sequence length="261" mass="29110">MTIKILGNGGFYNEGLPYNAMAINGHVLVETPPDILQSLMQQAMRPAQIDTVFISHIHGDHCFGFPFFFFNWLYWGESDSHYGRGTRLVIIGPEGLGSHLRELMRLAIPPEHPYLRDFDQRVQIVEIDEDDVVPVKGNLWFGFRRTKHSLPTFSLIAGERGPDGALPSSSEYLKKALFIYSSDTSMFEGVRVLLGSGAKLILCDTNGEKENGVHMSPQELMAAAAAQGLSGTGRLRGIHMSRKMERVGELRFVQPGEEFTI</sequence>
<accession>A0A3P3XUM7</accession>
<protein>
    <submittedName>
        <fullName evidence="1">Putative Ribonuclease Z</fullName>
        <ecNumber evidence="1">3.1.26.11</ecNumber>
    </submittedName>
</protein>
<proteinExistence type="predicted"/>
<dbReference type="EC" id="3.1.26.11" evidence="1"/>
<reference evidence="1" key="1">
    <citation type="submission" date="2017-02" db="EMBL/GenBank/DDBJ databases">
        <authorList>
            <person name="Regsiter A."/>
            <person name="William W."/>
        </authorList>
    </citation>
    <scope>NUCLEOTIDE SEQUENCE</scope>
    <source>
        <strain evidence="1">BdmA 4</strain>
    </source>
</reference>
<dbReference type="AlphaFoldDB" id="A0A3P3XUM7"/>
<dbReference type="InterPro" id="IPR036866">
    <property type="entry name" value="RibonucZ/Hydroxyglut_hydro"/>
</dbReference>
<name>A0A3P3XUM7_9SPIR</name>
<dbReference type="Gene3D" id="3.60.15.10">
    <property type="entry name" value="Ribonuclease Z/Hydroxyacylglutathione hydrolase-like"/>
    <property type="match status" value="1"/>
</dbReference>
<dbReference type="PANTHER" id="PTHR46018">
    <property type="entry name" value="ZINC PHOSPHODIESTERASE ELAC PROTEIN 1"/>
    <property type="match status" value="1"/>
</dbReference>
<evidence type="ECO:0000313" key="1">
    <source>
        <dbReference type="EMBL" id="SLM19995.1"/>
    </source>
</evidence>
<gene>
    <name evidence="1" type="ORF">SPIRO4BDMA_80102</name>
</gene>
<dbReference type="PANTHER" id="PTHR46018:SF2">
    <property type="entry name" value="ZINC PHOSPHODIESTERASE ELAC PROTEIN 1"/>
    <property type="match status" value="1"/>
</dbReference>
<dbReference type="Pfam" id="PF23023">
    <property type="entry name" value="Anti-Pycsar_Apyc1"/>
    <property type="match status" value="1"/>
</dbReference>
<dbReference type="SUPFAM" id="SSF56281">
    <property type="entry name" value="Metallo-hydrolase/oxidoreductase"/>
    <property type="match status" value="1"/>
</dbReference>
<dbReference type="GO" id="GO:0042781">
    <property type="term" value="F:3'-tRNA processing endoribonuclease activity"/>
    <property type="evidence" value="ECO:0007669"/>
    <property type="project" value="UniProtKB-EC"/>
</dbReference>
<keyword evidence="1" id="KW-0378">Hydrolase</keyword>